<sequence length="44" mass="5300">MRQQTQLLQIHRSSLYYKPAGESKYNIMLMNLLDEQYTKTPFYG</sequence>
<feature type="non-terminal residue" evidence="1">
    <location>
        <position position="44"/>
    </location>
</feature>
<proteinExistence type="predicted"/>
<evidence type="ECO:0000313" key="1">
    <source>
        <dbReference type="EMBL" id="VAW83437.1"/>
    </source>
</evidence>
<organism evidence="1">
    <name type="scientific">hydrothermal vent metagenome</name>
    <dbReference type="NCBI Taxonomy" id="652676"/>
    <lineage>
        <taxon>unclassified sequences</taxon>
        <taxon>metagenomes</taxon>
        <taxon>ecological metagenomes</taxon>
    </lineage>
</organism>
<accession>A0A3B0Z7J4</accession>
<reference evidence="1" key="1">
    <citation type="submission" date="2018-06" db="EMBL/GenBank/DDBJ databases">
        <authorList>
            <person name="Zhirakovskaya E."/>
        </authorList>
    </citation>
    <scope>NUCLEOTIDE SEQUENCE</scope>
</reference>
<dbReference type="EMBL" id="UOFO01000006">
    <property type="protein sequence ID" value="VAW83437.1"/>
    <property type="molecule type" value="Genomic_DNA"/>
</dbReference>
<protein>
    <submittedName>
        <fullName evidence="1">Uncharacterized protein</fullName>
    </submittedName>
</protein>
<dbReference type="AlphaFoldDB" id="A0A3B0Z7J4"/>
<gene>
    <name evidence="1" type="ORF">MNBD_GAMMA16-1332</name>
</gene>
<name>A0A3B0Z7J4_9ZZZZ</name>